<evidence type="ECO:0000256" key="3">
    <source>
        <dbReference type="ARBA" id="ARBA00023242"/>
    </source>
</evidence>
<feature type="compositionally biased region" description="Basic and acidic residues" evidence="4">
    <location>
        <begin position="15"/>
        <end position="27"/>
    </location>
</feature>
<proteinExistence type="predicted"/>
<dbReference type="GO" id="GO:0045893">
    <property type="term" value="P:positive regulation of DNA-templated transcription"/>
    <property type="evidence" value="ECO:0007669"/>
    <property type="project" value="InterPro"/>
</dbReference>
<feature type="compositionally biased region" description="Low complexity" evidence="4">
    <location>
        <begin position="201"/>
        <end position="210"/>
    </location>
</feature>
<feature type="compositionally biased region" description="Basic and acidic residues" evidence="4">
    <location>
        <begin position="359"/>
        <end position="371"/>
    </location>
</feature>
<dbReference type="GO" id="GO:0003700">
    <property type="term" value="F:DNA-binding transcription factor activity"/>
    <property type="evidence" value="ECO:0007669"/>
    <property type="project" value="InterPro"/>
</dbReference>
<dbReference type="Proteomes" id="UP000825729">
    <property type="component" value="Unassembled WGS sequence"/>
</dbReference>
<accession>A0AAV7FCT8</accession>
<dbReference type="SUPFAM" id="SSF57959">
    <property type="entry name" value="Leucine zipper domain"/>
    <property type="match status" value="1"/>
</dbReference>
<feature type="region of interest" description="Disordered" evidence="4">
    <location>
        <begin position="131"/>
        <end position="165"/>
    </location>
</feature>
<dbReference type="PROSITE" id="PS50217">
    <property type="entry name" value="BZIP"/>
    <property type="match status" value="1"/>
</dbReference>
<comment type="subcellular location">
    <subcellularLocation>
        <location evidence="1">Nucleus</location>
    </subcellularLocation>
</comment>
<feature type="compositionally biased region" description="Basic residues" evidence="4">
    <location>
        <begin position="372"/>
        <end position="382"/>
    </location>
</feature>
<dbReference type="PANTHER" id="PTHR22952:SF175">
    <property type="entry name" value="PROTEIN ABSCISIC ACID-INSENSITIVE 5"/>
    <property type="match status" value="1"/>
</dbReference>
<feature type="domain" description="BZIP" evidence="5">
    <location>
        <begin position="297"/>
        <end position="349"/>
    </location>
</feature>
<evidence type="ECO:0000256" key="2">
    <source>
        <dbReference type="ARBA" id="ARBA00023125"/>
    </source>
</evidence>
<evidence type="ECO:0000313" key="6">
    <source>
        <dbReference type="EMBL" id="KAG9458948.1"/>
    </source>
</evidence>
<evidence type="ECO:0000256" key="4">
    <source>
        <dbReference type="SAM" id="MobiDB-lite"/>
    </source>
</evidence>
<evidence type="ECO:0000256" key="1">
    <source>
        <dbReference type="ARBA" id="ARBA00004123"/>
    </source>
</evidence>
<feature type="compositionally biased region" description="Polar residues" evidence="4">
    <location>
        <begin position="105"/>
        <end position="114"/>
    </location>
</feature>
<keyword evidence="3" id="KW-0539">Nucleus</keyword>
<dbReference type="GO" id="GO:0005634">
    <property type="term" value="C:nucleus"/>
    <property type="evidence" value="ECO:0007669"/>
    <property type="project" value="UniProtKB-SubCell"/>
</dbReference>
<feature type="compositionally biased region" description="Polar residues" evidence="4">
    <location>
        <begin position="188"/>
        <end position="199"/>
    </location>
</feature>
<dbReference type="InterPro" id="IPR046347">
    <property type="entry name" value="bZIP_sf"/>
</dbReference>
<feature type="region of interest" description="Disordered" evidence="4">
    <location>
        <begin position="75"/>
        <end position="119"/>
    </location>
</feature>
<dbReference type="Pfam" id="PF00170">
    <property type="entry name" value="bZIP_1"/>
    <property type="match status" value="1"/>
</dbReference>
<dbReference type="CDD" id="cd14707">
    <property type="entry name" value="bZIP_plant_BZIP46"/>
    <property type="match status" value="1"/>
</dbReference>
<comment type="caution">
    <text evidence="6">The sequence shown here is derived from an EMBL/GenBank/DDBJ whole genome shotgun (WGS) entry which is preliminary data.</text>
</comment>
<dbReference type="Gene3D" id="1.20.5.170">
    <property type="match status" value="1"/>
</dbReference>
<keyword evidence="7" id="KW-1185">Reference proteome</keyword>
<dbReference type="GO" id="GO:0003677">
    <property type="term" value="F:DNA binding"/>
    <property type="evidence" value="ECO:0007669"/>
    <property type="project" value="UniProtKB-KW"/>
</dbReference>
<reference evidence="6 7" key="1">
    <citation type="submission" date="2021-07" db="EMBL/GenBank/DDBJ databases">
        <title>The Aristolochia fimbriata genome: insights into angiosperm evolution, floral development and chemical biosynthesis.</title>
        <authorList>
            <person name="Jiao Y."/>
        </authorList>
    </citation>
    <scope>NUCLEOTIDE SEQUENCE [LARGE SCALE GENOMIC DNA]</scope>
    <source>
        <strain evidence="6">IBCAS-2021</strain>
        <tissue evidence="6">Leaf</tissue>
    </source>
</reference>
<dbReference type="PROSITE" id="PS00036">
    <property type="entry name" value="BZIP_BASIC"/>
    <property type="match status" value="1"/>
</dbReference>
<evidence type="ECO:0000259" key="5">
    <source>
        <dbReference type="PROSITE" id="PS50217"/>
    </source>
</evidence>
<dbReference type="AlphaFoldDB" id="A0AAV7FCT8"/>
<dbReference type="FunFam" id="1.20.5.170:FF:000036">
    <property type="entry name" value="ABSCISIC ACID-INSENSITIVE 5-like protein 2"/>
    <property type="match status" value="1"/>
</dbReference>
<evidence type="ECO:0000313" key="7">
    <source>
        <dbReference type="Proteomes" id="UP000825729"/>
    </source>
</evidence>
<dbReference type="SMART" id="SM00338">
    <property type="entry name" value="BRLZ"/>
    <property type="match status" value="1"/>
</dbReference>
<feature type="region of interest" description="Disordered" evidence="4">
    <location>
        <begin position="183"/>
        <end position="286"/>
    </location>
</feature>
<dbReference type="EMBL" id="JAINDJ010000002">
    <property type="protein sequence ID" value="KAG9458948.1"/>
    <property type="molecule type" value="Genomic_DNA"/>
</dbReference>
<dbReference type="InterPro" id="IPR043452">
    <property type="entry name" value="BZIP46-like"/>
</dbReference>
<sequence length="382" mass="41031">MASESETVTMAEAASPREEPSIVHGEGESQYPLFRQASIYSLTLDEFQHAMCEPGKNFGSMNMDEFLNNIWTAEENANAPGGDGDTRRPDGDGGGGDSDGRIGRQTSLSRQGSLSVPAPLCRKTVEEVWSEIQRGQHQEERQSSSGNDVANDEVSGQAPRQATFGEMTLEDFLIKAGVVREGGGGCPPSSSAHQTYGASSSGGYPRYAAPAPAPPGPQQQQQGGSGSYVGNGKSNGSGFGGVCYGGRPGGGGGSGNGYNGGIGSPVSPLSSDVGQADLGGMRSGRKRIFDGPIEKVVERRQRRMIKNRESAARSRARKQAYTVELEAELNHLKEENAHLRREMEELVEKRRRRMEAIKRSQEVAKEAEQAKKKLRRVKSWPS</sequence>
<keyword evidence="2" id="KW-0238">DNA-binding</keyword>
<organism evidence="6 7">
    <name type="scientific">Aristolochia fimbriata</name>
    <name type="common">White veined hardy Dutchman's pipe vine</name>
    <dbReference type="NCBI Taxonomy" id="158543"/>
    <lineage>
        <taxon>Eukaryota</taxon>
        <taxon>Viridiplantae</taxon>
        <taxon>Streptophyta</taxon>
        <taxon>Embryophyta</taxon>
        <taxon>Tracheophyta</taxon>
        <taxon>Spermatophyta</taxon>
        <taxon>Magnoliopsida</taxon>
        <taxon>Magnoliidae</taxon>
        <taxon>Piperales</taxon>
        <taxon>Aristolochiaceae</taxon>
        <taxon>Aristolochia</taxon>
    </lineage>
</organism>
<protein>
    <recommendedName>
        <fullName evidence="5">BZIP domain-containing protein</fullName>
    </recommendedName>
</protein>
<name>A0AAV7FCT8_ARIFI</name>
<gene>
    <name evidence="6" type="ORF">H6P81_003456</name>
</gene>
<dbReference type="PANTHER" id="PTHR22952">
    <property type="entry name" value="CAMP-RESPONSE ELEMENT BINDING PROTEIN-RELATED"/>
    <property type="match status" value="1"/>
</dbReference>
<feature type="compositionally biased region" description="Gly residues" evidence="4">
    <location>
        <begin position="223"/>
        <end position="263"/>
    </location>
</feature>
<feature type="region of interest" description="Disordered" evidence="4">
    <location>
        <begin position="1"/>
        <end position="30"/>
    </location>
</feature>
<feature type="region of interest" description="Disordered" evidence="4">
    <location>
        <begin position="359"/>
        <end position="382"/>
    </location>
</feature>
<dbReference type="InterPro" id="IPR004827">
    <property type="entry name" value="bZIP"/>
</dbReference>